<dbReference type="InterPro" id="IPR002778">
    <property type="entry name" value="Signal_recog_particle_SRP19"/>
</dbReference>
<evidence type="ECO:0000313" key="5">
    <source>
        <dbReference type="Proteomes" id="UP000240880"/>
    </source>
</evidence>
<evidence type="ECO:0000256" key="1">
    <source>
        <dbReference type="ARBA" id="ARBA00022490"/>
    </source>
</evidence>
<dbReference type="GO" id="GO:0006614">
    <property type="term" value="P:SRP-dependent cotranslational protein targeting to membrane"/>
    <property type="evidence" value="ECO:0007669"/>
    <property type="project" value="InterPro"/>
</dbReference>
<dbReference type="GO" id="GO:0008312">
    <property type="term" value="F:7S RNA binding"/>
    <property type="evidence" value="ECO:0007669"/>
    <property type="project" value="InterPro"/>
</dbReference>
<dbReference type="Pfam" id="PF01922">
    <property type="entry name" value="SRP19"/>
    <property type="match status" value="1"/>
</dbReference>
<comment type="caution">
    <text evidence="4">The sequence shown here is derived from an EMBL/GenBank/DDBJ whole genome shotgun (WGS) entry which is preliminary data.</text>
</comment>
<protein>
    <recommendedName>
        <fullName evidence="6">SRP19</fullName>
    </recommendedName>
</protein>
<gene>
    <name evidence="4" type="ORF">B9Q01_04125</name>
</gene>
<evidence type="ECO:0000256" key="3">
    <source>
        <dbReference type="ARBA" id="ARBA00023274"/>
    </source>
</evidence>
<dbReference type="AlphaFoldDB" id="A0A2R6AB11"/>
<dbReference type="Proteomes" id="UP000240880">
    <property type="component" value="Unassembled WGS sequence"/>
</dbReference>
<name>A0A2R6AB11_9ARCH</name>
<proteinExistence type="predicted"/>
<dbReference type="SUPFAM" id="SSF69695">
    <property type="entry name" value="SRP19"/>
    <property type="match status" value="1"/>
</dbReference>
<accession>A0A2R6AB11</accession>
<evidence type="ECO:0000313" key="4">
    <source>
        <dbReference type="EMBL" id="PSN83601.1"/>
    </source>
</evidence>
<dbReference type="InterPro" id="IPR036521">
    <property type="entry name" value="SRP19-like_sf"/>
</dbReference>
<sequence>MINREGRRIYVAYFDSELSRKVRRVAKNLALKNPTLAEVKSACDELGYKYALLESAKHPAVWWKDEGAVEIVGVPKKKALLEIAKSIRSLREKTKVEKTG</sequence>
<dbReference type="GO" id="GO:0048500">
    <property type="term" value="C:signal recognition particle"/>
    <property type="evidence" value="ECO:0007669"/>
    <property type="project" value="InterPro"/>
</dbReference>
<dbReference type="Gene3D" id="3.30.56.30">
    <property type="entry name" value="Signal recognition particle, SRP19-like subunit"/>
    <property type="match status" value="1"/>
</dbReference>
<keyword evidence="3" id="KW-0687">Ribonucleoprotein</keyword>
<evidence type="ECO:0008006" key="6">
    <source>
        <dbReference type="Google" id="ProtNLM"/>
    </source>
</evidence>
<keyword evidence="1" id="KW-0963">Cytoplasm</keyword>
<dbReference type="EMBL" id="NEXC01000019">
    <property type="protein sequence ID" value="PSN83601.1"/>
    <property type="molecule type" value="Genomic_DNA"/>
</dbReference>
<evidence type="ECO:0000256" key="2">
    <source>
        <dbReference type="ARBA" id="ARBA00023135"/>
    </source>
</evidence>
<reference evidence="4 5" key="1">
    <citation type="submission" date="2017-04" db="EMBL/GenBank/DDBJ databases">
        <title>Novel microbial lineages endemic to geothermal iron-oxide mats fill important gaps in the evolutionary history of Archaea.</title>
        <authorList>
            <person name="Jay Z.J."/>
            <person name="Beam J.P."/>
            <person name="Dlakic M."/>
            <person name="Rusch D.B."/>
            <person name="Kozubal M.A."/>
            <person name="Inskeep W.P."/>
        </authorList>
    </citation>
    <scope>NUCLEOTIDE SEQUENCE [LARGE SCALE GENOMIC DNA]</scope>
    <source>
        <strain evidence="4">OSP_D</strain>
    </source>
</reference>
<keyword evidence="2" id="KW-0733">Signal recognition particle</keyword>
<organism evidence="4 5">
    <name type="scientific">Candidatus Marsarchaeota G1 archaeon OSP_D</name>
    <dbReference type="NCBI Taxonomy" id="1978155"/>
    <lineage>
        <taxon>Archaea</taxon>
        <taxon>Candidatus Marsarchaeota</taxon>
        <taxon>Candidatus Marsarchaeota group 1</taxon>
    </lineage>
</organism>